<dbReference type="RefSeq" id="WP_091712821.1">
    <property type="nucleotide sequence ID" value="NZ_FNHS01000001.1"/>
</dbReference>
<evidence type="ECO:0000313" key="2">
    <source>
        <dbReference type="Proteomes" id="UP000198704"/>
    </source>
</evidence>
<gene>
    <name evidence="1" type="ORF">SAMN05216360_101383</name>
</gene>
<dbReference type="Proteomes" id="UP000198704">
    <property type="component" value="Unassembled WGS sequence"/>
</dbReference>
<protein>
    <submittedName>
        <fullName evidence="1">Uncharacterized protein</fullName>
    </submittedName>
</protein>
<sequence>MPIWLPRDILSLPVPSSHATDELRQYRIRVESWRFTTRIELEADRHWQRAPVTDWAREELERRIYEAWKVRHRGHHFATVVQVWRRADPVPVLLSEDSPLPYGGPFIESRGGKPGRVTMSQKQRLVLLQDGGVRAVTVRHRETLWSWLVTPLAKPLGEEAIRAEQSMLRRELNLTLEDVEALKDL</sequence>
<reference evidence="2" key="1">
    <citation type="submission" date="2016-10" db="EMBL/GenBank/DDBJ databases">
        <authorList>
            <person name="Varghese N."/>
            <person name="Submissions S."/>
        </authorList>
    </citation>
    <scope>NUCLEOTIDE SEQUENCE [LARGE SCALE GENOMIC DNA]</scope>
    <source>
        <strain evidence="2">BL47</strain>
    </source>
</reference>
<accession>A0A1G9RU71</accession>
<evidence type="ECO:0000313" key="1">
    <source>
        <dbReference type="EMBL" id="SDM26828.1"/>
    </source>
</evidence>
<keyword evidence="2" id="KW-1185">Reference proteome</keyword>
<name>A0A1G9RU71_9HYPH</name>
<dbReference type="EMBL" id="FNHS01000001">
    <property type="protein sequence ID" value="SDM26828.1"/>
    <property type="molecule type" value="Genomic_DNA"/>
</dbReference>
<dbReference type="AlphaFoldDB" id="A0A1G9RU71"/>
<organism evidence="1 2">
    <name type="scientific">Methylobacterium phyllostachyos</name>
    <dbReference type="NCBI Taxonomy" id="582672"/>
    <lineage>
        <taxon>Bacteria</taxon>
        <taxon>Pseudomonadati</taxon>
        <taxon>Pseudomonadota</taxon>
        <taxon>Alphaproteobacteria</taxon>
        <taxon>Hyphomicrobiales</taxon>
        <taxon>Methylobacteriaceae</taxon>
        <taxon>Methylobacterium</taxon>
    </lineage>
</organism>
<proteinExistence type="predicted"/>
<dbReference type="STRING" id="582672.SAMN05216360_101383"/>